<evidence type="ECO:0000256" key="3">
    <source>
        <dbReference type="ARBA" id="ARBA00023163"/>
    </source>
</evidence>
<proteinExistence type="predicted"/>
<dbReference type="GO" id="GO:0003700">
    <property type="term" value="F:DNA-binding transcription factor activity"/>
    <property type="evidence" value="ECO:0007669"/>
    <property type="project" value="TreeGrafter"/>
</dbReference>
<dbReference type="CDD" id="cd06267">
    <property type="entry name" value="PBP1_LacI_sugar_binding-like"/>
    <property type="match status" value="1"/>
</dbReference>
<keyword evidence="3" id="KW-0804">Transcription</keyword>
<dbReference type="SMART" id="SM00354">
    <property type="entry name" value="HTH_LACI"/>
    <property type="match status" value="1"/>
</dbReference>
<keyword evidence="6" id="KW-1185">Reference proteome</keyword>
<dbReference type="RefSeq" id="WP_046771322.1">
    <property type="nucleotide sequence ID" value="NZ_LBMC01000041.1"/>
</dbReference>
<reference evidence="6" key="1">
    <citation type="submission" date="2016-10" db="EMBL/GenBank/DDBJ databases">
        <authorList>
            <person name="Varghese N."/>
            <person name="Submissions S."/>
        </authorList>
    </citation>
    <scope>NUCLEOTIDE SEQUENCE [LARGE SCALE GENOMIC DNA]</scope>
    <source>
        <strain evidence="6">DSM 45079</strain>
    </source>
</reference>
<sequence length="344" mass="35428">MKTSITDVALAAAVTPAVVSRVLNGDPTLKVRAATRERVLAAALELDYTPSHAARALRRSRSNALGLAVHDMANPVYGEIIAGAQKAATDAGYVLLLADIEALARGDEAFRGVLHGGAIDGLLLQRAGTAADQKIVRAAKARVPTVLLNDRSTTLPSVALDDAAGTDLATQHLIELGHTRIGHLTVGGTSRSSARVRGWRAALTRAGLAADPDRLVDGGHTVSLGHDGMAAMLAGVPAAHRPTAFVVGNVLAAIGALTAVRAAGLSVPDDLSLVALHHVVFAEHVTPPLTTVTMPLRELGSAAVTLLLQRLDADADGEQARGLVVRDPAPSLVVRGSSAPPRSR</sequence>
<evidence type="ECO:0000259" key="4">
    <source>
        <dbReference type="PROSITE" id="PS50932"/>
    </source>
</evidence>
<dbReference type="GO" id="GO:0000976">
    <property type="term" value="F:transcription cis-regulatory region binding"/>
    <property type="evidence" value="ECO:0007669"/>
    <property type="project" value="TreeGrafter"/>
</dbReference>
<evidence type="ECO:0000256" key="2">
    <source>
        <dbReference type="ARBA" id="ARBA00023125"/>
    </source>
</evidence>
<dbReference type="PROSITE" id="PS50932">
    <property type="entry name" value="HTH_LACI_2"/>
    <property type="match status" value="1"/>
</dbReference>
<feature type="domain" description="HTH lacI-type" evidence="4">
    <location>
        <begin position="3"/>
        <end position="59"/>
    </location>
</feature>
<evidence type="ECO:0000313" key="6">
    <source>
        <dbReference type="Proteomes" id="UP000182977"/>
    </source>
</evidence>
<dbReference type="EMBL" id="LT629791">
    <property type="protein sequence ID" value="SDU56504.1"/>
    <property type="molecule type" value="Genomic_DNA"/>
</dbReference>
<dbReference type="AlphaFoldDB" id="A0A1H2JIZ6"/>
<dbReference type="Gene3D" id="1.10.260.40">
    <property type="entry name" value="lambda repressor-like DNA-binding domains"/>
    <property type="match status" value="1"/>
</dbReference>
<dbReference type="Pfam" id="PF13377">
    <property type="entry name" value="Peripla_BP_3"/>
    <property type="match status" value="1"/>
</dbReference>
<keyword evidence="1" id="KW-0805">Transcription regulation</keyword>
<dbReference type="InterPro" id="IPR046335">
    <property type="entry name" value="LacI/GalR-like_sensor"/>
</dbReference>
<dbReference type="CDD" id="cd01392">
    <property type="entry name" value="HTH_LacI"/>
    <property type="match status" value="1"/>
</dbReference>
<dbReference type="PANTHER" id="PTHR30146:SF109">
    <property type="entry name" value="HTH-TYPE TRANSCRIPTIONAL REGULATOR GALS"/>
    <property type="match status" value="1"/>
</dbReference>
<dbReference type="STRING" id="419479.SAMN04488563_2767"/>
<dbReference type="SUPFAM" id="SSF47413">
    <property type="entry name" value="lambda repressor-like DNA-binding domains"/>
    <property type="match status" value="1"/>
</dbReference>
<protein>
    <submittedName>
        <fullName evidence="5">Transcriptional regulator, LacI family</fullName>
    </submittedName>
</protein>
<dbReference type="PANTHER" id="PTHR30146">
    <property type="entry name" value="LACI-RELATED TRANSCRIPTIONAL REPRESSOR"/>
    <property type="match status" value="1"/>
</dbReference>
<keyword evidence="2" id="KW-0238">DNA-binding</keyword>
<organism evidence="5 6">
    <name type="scientific">Jiangella alkaliphila</name>
    <dbReference type="NCBI Taxonomy" id="419479"/>
    <lineage>
        <taxon>Bacteria</taxon>
        <taxon>Bacillati</taxon>
        <taxon>Actinomycetota</taxon>
        <taxon>Actinomycetes</taxon>
        <taxon>Jiangellales</taxon>
        <taxon>Jiangellaceae</taxon>
        <taxon>Jiangella</taxon>
    </lineage>
</organism>
<gene>
    <name evidence="5" type="ORF">SAMN04488563_2767</name>
</gene>
<dbReference type="InterPro" id="IPR000843">
    <property type="entry name" value="HTH_LacI"/>
</dbReference>
<dbReference type="SUPFAM" id="SSF53822">
    <property type="entry name" value="Periplasmic binding protein-like I"/>
    <property type="match status" value="1"/>
</dbReference>
<dbReference type="Proteomes" id="UP000182977">
    <property type="component" value="Chromosome I"/>
</dbReference>
<name>A0A1H2JIZ6_9ACTN</name>
<dbReference type="OrthoDB" id="9785139at2"/>
<accession>A0A1H2JIZ6</accession>
<evidence type="ECO:0000256" key="1">
    <source>
        <dbReference type="ARBA" id="ARBA00023015"/>
    </source>
</evidence>
<dbReference type="InterPro" id="IPR010982">
    <property type="entry name" value="Lambda_DNA-bd_dom_sf"/>
</dbReference>
<evidence type="ECO:0000313" key="5">
    <source>
        <dbReference type="EMBL" id="SDU56504.1"/>
    </source>
</evidence>
<dbReference type="InterPro" id="IPR028082">
    <property type="entry name" value="Peripla_BP_I"/>
</dbReference>
<dbReference type="Pfam" id="PF00356">
    <property type="entry name" value="LacI"/>
    <property type="match status" value="1"/>
</dbReference>
<dbReference type="Gene3D" id="3.40.50.2300">
    <property type="match status" value="2"/>
</dbReference>